<dbReference type="AlphaFoldDB" id="A0A1M6Q1R6"/>
<dbReference type="Gene3D" id="2.40.128.340">
    <property type="match status" value="4"/>
</dbReference>
<feature type="chain" id="PRO_5038828676" evidence="2">
    <location>
        <begin position="30"/>
        <end position="301"/>
    </location>
</feature>
<dbReference type="RefSeq" id="WP_200802891.1">
    <property type="nucleotide sequence ID" value="NZ_FQZB01000014.1"/>
</dbReference>
<organism evidence="3 4">
    <name type="scientific">Clostridium cavendishii DSM 21758</name>
    <dbReference type="NCBI Taxonomy" id="1121302"/>
    <lineage>
        <taxon>Bacteria</taxon>
        <taxon>Bacillati</taxon>
        <taxon>Bacillota</taxon>
        <taxon>Clostridia</taxon>
        <taxon>Eubacteriales</taxon>
        <taxon>Clostridiaceae</taxon>
        <taxon>Clostridium</taxon>
    </lineage>
</organism>
<dbReference type="STRING" id="1121302.SAMN02745163_03262"/>
<feature type="non-terminal residue" evidence="3">
    <location>
        <position position="301"/>
    </location>
</feature>
<sequence length="301" mass="32869">MKIKKLKSLFFTVGVVFISSVFLTNPVEAKAYYAGGDNNVTLHSWNVNNFNGTSQNLWARTTSSYLPKNIEGRTVAGDFNGDGKDEIAAFYDYSNAHTAIHLFMPDGSGNMTSKTAWDAPSFAASAIQYKVVAGDFDGDGKDEIATFYDYGNLKTALFLFKLDSNGQFSGSEVWQSPTFSGSCIVGVTAGDFNGDGKDEISLIYDYGNNHTGMFEFKQASSNKFTGRLAWESNSCDGSRVKNKVVSGDYDGNKKAEIVMFYDYGNAKTSAWTLINNNDTYSTKESWVAPSFDANAITGRVA</sequence>
<dbReference type="InterPro" id="IPR028994">
    <property type="entry name" value="Integrin_alpha_N"/>
</dbReference>
<keyword evidence="1 2" id="KW-0732">Signal</keyword>
<reference evidence="3 4" key="1">
    <citation type="submission" date="2016-11" db="EMBL/GenBank/DDBJ databases">
        <authorList>
            <person name="Jaros S."/>
            <person name="Januszkiewicz K."/>
            <person name="Wedrychowicz H."/>
        </authorList>
    </citation>
    <scope>NUCLEOTIDE SEQUENCE [LARGE SCALE GENOMIC DNA]</scope>
    <source>
        <strain evidence="3 4">DSM 21758</strain>
    </source>
</reference>
<dbReference type="PANTHER" id="PTHR46580">
    <property type="entry name" value="SENSOR KINASE-RELATED"/>
    <property type="match status" value="1"/>
</dbReference>
<protein>
    <submittedName>
        <fullName evidence="3">Repeat domain-containing protein</fullName>
    </submittedName>
</protein>
<dbReference type="InterPro" id="IPR013517">
    <property type="entry name" value="FG-GAP"/>
</dbReference>
<name>A0A1M6Q1R6_9CLOT</name>
<dbReference type="PANTHER" id="PTHR46580:SF4">
    <property type="entry name" value="ATP_GTP-BINDING PROTEIN"/>
    <property type="match status" value="1"/>
</dbReference>
<gene>
    <name evidence="3" type="ORF">SAMN02745163_03262</name>
</gene>
<dbReference type="Proteomes" id="UP000184310">
    <property type="component" value="Unassembled WGS sequence"/>
</dbReference>
<dbReference type="EMBL" id="FQZB01000014">
    <property type="protein sequence ID" value="SHK14168.1"/>
    <property type="molecule type" value="Genomic_DNA"/>
</dbReference>
<feature type="signal peptide" evidence="2">
    <location>
        <begin position="1"/>
        <end position="29"/>
    </location>
</feature>
<proteinExistence type="predicted"/>
<evidence type="ECO:0000256" key="1">
    <source>
        <dbReference type="ARBA" id="ARBA00022729"/>
    </source>
</evidence>
<dbReference type="Pfam" id="PF13517">
    <property type="entry name" value="FG-GAP_3"/>
    <property type="match status" value="1"/>
</dbReference>
<evidence type="ECO:0000256" key="2">
    <source>
        <dbReference type="SAM" id="SignalP"/>
    </source>
</evidence>
<keyword evidence="4" id="KW-1185">Reference proteome</keyword>
<evidence type="ECO:0000313" key="4">
    <source>
        <dbReference type="Proteomes" id="UP000184310"/>
    </source>
</evidence>
<accession>A0A1M6Q1R6</accession>
<dbReference type="SUPFAM" id="SSF69318">
    <property type="entry name" value="Integrin alpha N-terminal domain"/>
    <property type="match status" value="1"/>
</dbReference>
<evidence type="ECO:0000313" key="3">
    <source>
        <dbReference type="EMBL" id="SHK14168.1"/>
    </source>
</evidence>